<organism evidence="1 2">
    <name type="scientific">Kiloniella antarctica</name>
    <dbReference type="NCBI Taxonomy" id="1550907"/>
    <lineage>
        <taxon>Bacteria</taxon>
        <taxon>Pseudomonadati</taxon>
        <taxon>Pseudomonadota</taxon>
        <taxon>Alphaproteobacteria</taxon>
        <taxon>Rhodospirillales</taxon>
        <taxon>Kiloniellaceae</taxon>
        <taxon>Kiloniella</taxon>
    </lineage>
</organism>
<comment type="caution">
    <text evidence="1">The sequence shown here is derived from an EMBL/GenBank/DDBJ whole genome shotgun (WGS) entry which is preliminary data.</text>
</comment>
<protein>
    <submittedName>
        <fullName evidence="1">Uncharacterized protein</fullName>
    </submittedName>
</protein>
<gene>
    <name evidence="1" type="ORF">ACFSKO_07955</name>
</gene>
<accession>A0ABW5BHI1</accession>
<sequence length="63" mass="7409">MANESQRDLFQIKNSAIYNRCFQMYAEDDVYLLVATNFKASGYLRAKIYKTLDGFVEEEPFNK</sequence>
<dbReference type="RefSeq" id="WP_380250246.1">
    <property type="nucleotide sequence ID" value="NZ_JBHUII010000004.1"/>
</dbReference>
<evidence type="ECO:0000313" key="1">
    <source>
        <dbReference type="EMBL" id="MFD2205538.1"/>
    </source>
</evidence>
<dbReference type="EMBL" id="JBHUII010000004">
    <property type="protein sequence ID" value="MFD2205538.1"/>
    <property type="molecule type" value="Genomic_DNA"/>
</dbReference>
<dbReference type="Proteomes" id="UP001597294">
    <property type="component" value="Unassembled WGS sequence"/>
</dbReference>
<proteinExistence type="predicted"/>
<evidence type="ECO:0000313" key="2">
    <source>
        <dbReference type="Proteomes" id="UP001597294"/>
    </source>
</evidence>
<name>A0ABW5BHI1_9PROT</name>
<keyword evidence="2" id="KW-1185">Reference proteome</keyword>
<reference evidence="2" key="1">
    <citation type="journal article" date="2019" name="Int. J. Syst. Evol. Microbiol.">
        <title>The Global Catalogue of Microorganisms (GCM) 10K type strain sequencing project: providing services to taxonomists for standard genome sequencing and annotation.</title>
        <authorList>
            <consortium name="The Broad Institute Genomics Platform"/>
            <consortium name="The Broad Institute Genome Sequencing Center for Infectious Disease"/>
            <person name="Wu L."/>
            <person name="Ma J."/>
        </authorList>
    </citation>
    <scope>NUCLEOTIDE SEQUENCE [LARGE SCALE GENOMIC DNA]</scope>
    <source>
        <strain evidence="2">CGMCC 4.7192</strain>
    </source>
</reference>